<dbReference type="GO" id="GO:0005375">
    <property type="term" value="F:copper ion transmembrane transporter activity"/>
    <property type="evidence" value="ECO:0007669"/>
    <property type="project" value="InterPro"/>
</dbReference>
<evidence type="ECO:0008006" key="13">
    <source>
        <dbReference type="Google" id="ProtNLM"/>
    </source>
</evidence>
<evidence type="ECO:0000256" key="4">
    <source>
        <dbReference type="ARBA" id="ARBA00022692"/>
    </source>
</evidence>
<proteinExistence type="inferred from homology"/>
<reference evidence="12" key="2">
    <citation type="submission" date="2013-12" db="EMBL/GenBank/DDBJ databases">
        <authorList>
            <person name="Yu Y."/>
            <person name="Lee S."/>
            <person name="de Baynast K."/>
            <person name="Wissotski M."/>
            <person name="Liu L."/>
            <person name="Talag J."/>
            <person name="Goicoechea J."/>
            <person name="Angelova A."/>
            <person name="Jetty R."/>
            <person name="Kudrna D."/>
            <person name="Golser W."/>
            <person name="Rivera L."/>
            <person name="Zhang J."/>
            <person name="Wing R."/>
        </authorList>
    </citation>
    <scope>NUCLEOTIDE SEQUENCE</scope>
</reference>
<dbReference type="PANTHER" id="PTHR12483">
    <property type="entry name" value="SOLUTE CARRIER FAMILY 31 COPPER TRANSPORTERS"/>
    <property type="match status" value="1"/>
</dbReference>
<evidence type="ECO:0000256" key="8">
    <source>
        <dbReference type="ARBA" id="ARBA00023065"/>
    </source>
</evidence>
<dbReference type="PANTHER" id="PTHR12483:SF42">
    <property type="entry name" value="COPPER TRANSPORTER 4"/>
    <property type="match status" value="1"/>
</dbReference>
<dbReference type="InterPro" id="IPR007274">
    <property type="entry name" value="Cop_transporter"/>
</dbReference>
<keyword evidence="9" id="KW-0472">Membrane</keyword>
<name>A0A0D9W4S0_9ORYZ</name>
<sequence>MRGMGMGDDGMGEPMAMTPPPRSGHAPPQQQKMAGMMMHMTFFWSDRAVVLFRGWPGERGAGMYALCLLFVLALAALTEGLAGGPVEGVFSEVYEVMITLLDCDAN</sequence>
<evidence type="ECO:0000256" key="3">
    <source>
        <dbReference type="ARBA" id="ARBA00022448"/>
    </source>
</evidence>
<dbReference type="HOGENOM" id="CLU_2227019_0_0_1"/>
<keyword evidence="3" id="KW-0813">Transport</keyword>
<reference evidence="11" key="3">
    <citation type="submission" date="2015-04" db="UniProtKB">
        <authorList>
            <consortium name="EnsemblPlants"/>
        </authorList>
    </citation>
    <scope>IDENTIFICATION</scope>
</reference>
<comment type="subcellular location">
    <subcellularLocation>
        <location evidence="1">Membrane</location>
    </subcellularLocation>
</comment>
<evidence type="ECO:0000256" key="2">
    <source>
        <dbReference type="ARBA" id="ARBA00006921"/>
    </source>
</evidence>
<evidence type="ECO:0000256" key="9">
    <source>
        <dbReference type="ARBA" id="ARBA00023136"/>
    </source>
</evidence>
<evidence type="ECO:0000256" key="1">
    <source>
        <dbReference type="ARBA" id="ARBA00004370"/>
    </source>
</evidence>
<reference evidence="11 12" key="1">
    <citation type="submission" date="2012-08" db="EMBL/GenBank/DDBJ databases">
        <title>Oryza genome evolution.</title>
        <authorList>
            <person name="Wing R.A."/>
        </authorList>
    </citation>
    <scope>NUCLEOTIDE SEQUENCE</scope>
</reference>
<feature type="region of interest" description="Disordered" evidence="10">
    <location>
        <begin position="1"/>
        <end position="30"/>
    </location>
</feature>
<dbReference type="Gramene" id="LPERR04G08870.1">
    <property type="protein sequence ID" value="LPERR04G08870.1"/>
    <property type="gene ID" value="LPERR04G08870"/>
</dbReference>
<accession>A0A0D9W4S0</accession>
<dbReference type="STRING" id="77586.A0A0D9W4S0"/>
<evidence type="ECO:0000313" key="11">
    <source>
        <dbReference type="EnsemblPlants" id="LPERR04G08870.1"/>
    </source>
</evidence>
<dbReference type="AlphaFoldDB" id="A0A0D9W4S0"/>
<evidence type="ECO:0000256" key="7">
    <source>
        <dbReference type="ARBA" id="ARBA00023008"/>
    </source>
</evidence>
<dbReference type="EnsemblPlants" id="LPERR04G08870.1">
    <property type="protein sequence ID" value="LPERR04G08870.1"/>
    <property type="gene ID" value="LPERR04G08870"/>
</dbReference>
<keyword evidence="6" id="KW-1133">Transmembrane helix</keyword>
<keyword evidence="4" id="KW-0812">Transmembrane</keyword>
<protein>
    <recommendedName>
        <fullName evidence="13">Copper transporter</fullName>
    </recommendedName>
</protein>
<evidence type="ECO:0000256" key="5">
    <source>
        <dbReference type="ARBA" id="ARBA00022796"/>
    </source>
</evidence>
<keyword evidence="5" id="KW-0187">Copper transport</keyword>
<keyword evidence="12" id="KW-1185">Reference proteome</keyword>
<evidence type="ECO:0000256" key="10">
    <source>
        <dbReference type="SAM" id="MobiDB-lite"/>
    </source>
</evidence>
<evidence type="ECO:0000256" key="6">
    <source>
        <dbReference type="ARBA" id="ARBA00022989"/>
    </source>
</evidence>
<dbReference type="Proteomes" id="UP000032180">
    <property type="component" value="Chromosome 4"/>
</dbReference>
<comment type="similarity">
    <text evidence="2">Belongs to the copper transporter (Ctr) (TC 1.A.56) family. SLC31A subfamily.</text>
</comment>
<evidence type="ECO:0000313" key="12">
    <source>
        <dbReference type="Proteomes" id="UP000032180"/>
    </source>
</evidence>
<keyword evidence="7" id="KW-0186">Copper</keyword>
<dbReference type="GO" id="GO:0005886">
    <property type="term" value="C:plasma membrane"/>
    <property type="evidence" value="ECO:0007669"/>
    <property type="project" value="TreeGrafter"/>
</dbReference>
<organism evidence="11 12">
    <name type="scientific">Leersia perrieri</name>
    <dbReference type="NCBI Taxonomy" id="77586"/>
    <lineage>
        <taxon>Eukaryota</taxon>
        <taxon>Viridiplantae</taxon>
        <taxon>Streptophyta</taxon>
        <taxon>Embryophyta</taxon>
        <taxon>Tracheophyta</taxon>
        <taxon>Spermatophyta</taxon>
        <taxon>Magnoliopsida</taxon>
        <taxon>Liliopsida</taxon>
        <taxon>Poales</taxon>
        <taxon>Poaceae</taxon>
        <taxon>BOP clade</taxon>
        <taxon>Oryzoideae</taxon>
        <taxon>Oryzeae</taxon>
        <taxon>Oryzinae</taxon>
        <taxon>Leersia</taxon>
    </lineage>
</organism>
<keyword evidence="8" id="KW-0406">Ion transport</keyword>